<evidence type="ECO:0008006" key="2">
    <source>
        <dbReference type="Google" id="ProtNLM"/>
    </source>
</evidence>
<sequence>MHSKITTVLGLTALAASVAHAQTYTFAIDPTLSGLTATMGFDIDTAGTLIGDWNPDTNPAGTRTKPGLWGSFGSTENLPAAVEMGIAILGDLDTQTAGSFAVAIDLELGLITIDSFVADLVAGGPAVLPATLSLSPESFRTRQPESVYIGIPIDIPIGELALTSLTLTQTATAPGTLVEIEEGRYSFAVLGAAEMAGTYELLGTPTDIPPTPTVLAITGEIVLAGETATITSVQLFDQSDVQNPGEPIPEFPMEIPTILPPGEIASLLMNLVLEQVATTFIGDLTLTADGSLLACPADFNADGEVDTRDVLAFLNAWTADAPEADFNADGTIDTRDVLAFLNAWTEGC</sequence>
<dbReference type="Pfam" id="PF00404">
    <property type="entry name" value="Dockerin_1"/>
    <property type="match status" value="1"/>
</dbReference>
<dbReference type="Gene3D" id="1.10.1330.10">
    <property type="entry name" value="Dockerin domain"/>
    <property type="match status" value="1"/>
</dbReference>
<proteinExistence type="predicted"/>
<dbReference type="InterPro" id="IPR018247">
    <property type="entry name" value="EF_Hand_1_Ca_BS"/>
</dbReference>
<dbReference type="GO" id="GO:0000272">
    <property type="term" value="P:polysaccharide catabolic process"/>
    <property type="evidence" value="ECO:0007669"/>
    <property type="project" value="InterPro"/>
</dbReference>
<name>A0A3B1DA79_9ZZZZ</name>
<dbReference type="InterPro" id="IPR002105">
    <property type="entry name" value="Dockerin_1_rpt"/>
</dbReference>
<gene>
    <name evidence="1" type="ORF">MNBD_PLANCTO03-2044</name>
</gene>
<dbReference type="AlphaFoldDB" id="A0A3B1DA79"/>
<dbReference type="PROSITE" id="PS00018">
    <property type="entry name" value="EF_HAND_1"/>
    <property type="match status" value="2"/>
</dbReference>
<dbReference type="NCBIfam" id="NF041540">
    <property type="entry name" value="dockerin_GC"/>
    <property type="match status" value="1"/>
</dbReference>
<dbReference type="GO" id="GO:0004553">
    <property type="term" value="F:hydrolase activity, hydrolyzing O-glycosyl compounds"/>
    <property type="evidence" value="ECO:0007669"/>
    <property type="project" value="InterPro"/>
</dbReference>
<accession>A0A3B1DA79</accession>
<reference evidence="1" key="1">
    <citation type="submission" date="2018-06" db="EMBL/GenBank/DDBJ databases">
        <authorList>
            <person name="Zhirakovskaya E."/>
        </authorList>
    </citation>
    <scope>NUCLEOTIDE SEQUENCE</scope>
</reference>
<organism evidence="1">
    <name type="scientific">hydrothermal vent metagenome</name>
    <dbReference type="NCBI Taxonomy" id="652676"/>
    <lineage>
        <taxon>unclassified sequences</taxon>
        <taxon>metagenomes</taxon>
        <taxon>ecological metagenomes</taxon>
    </lineage>
</organism>
<dbReference type="InterPro" id="IPR036439">
    <property type="entry name" value="Dockerin_dom_sf"/>
</dbReference>
<dbReference type="SUPFAM" id="SSF63446">
    <property type="entry name" value="Type I dockerin domain"/>
    <property type="match status" value="1"/>
</dbReference>
<protein>
    <recommendedName>
        <fullName evidence="2">Dockerin domain-containing protein</fullName>
    </recommendedName>
</protein>
<dbReference type="EMBL" id="UOGK01000207">
    <property type="protein sequence ID" value="VAX39189.1"/>
    <property type="molecule type" value="Genomic_DNA"/>
</dbReference>
<evidence type="ECO:0000313" key="1">
    <source>
        <dbReference type="EMBL" id="VAX39189.1"/>
    </source>
</evidence>
<dbReference type="InterPro" id="IPR053783">
    <property type="entry name" value="Dockerin_dom_GC-type"/>
</dbReference>